<dbReference type="Proteomes" id="UP000216998">
    <property type="component" value="Unassembled WGS sequence"/>
</dbReference>
<evidence type="ECO:0000313" key="4">
    <source>
        <dbReference type="Proteomes" id="UP000216998"/>
    </source>
</evidence>
<sequence>MPQDRYQTVQEVADRLKVSEATVRHWIKEGALRAIDVGKGWRISDQDLDEFLHRHETRPRHGGPTVPATAPDDHPTGTAGREH</sequence>
<gene>
    <name evidence="3" type="ORF">CHU95_11460</name>
</gene>
<feature type="domain" description="Helix-turn-helix" evidence="2">
    <location>
        <begin position="8"/>
        <end position="54"/>
    </location>
</feature>
<dbReference type="OrthoDB" id="5459819at2"/>
<dbReference type="SUPFAM" id="SSF46955">
    <property type="entry name" value="Putative DNA-binding domain"/>
    <property type="match status" value="1"/>
</dbReference>
<dbReference type="NCBIfam" id="TIGR01764">
    <property type="entry name" value="excise"/>
    <property type="match status" value="1"/>
</dbReference>
<evidence type="ECO:0000259" key="2">
    <source>
        <dbReference type="Pfam" id="PF12728"/>
    </source>
</evidence>
<protein>
    <submittedName>
        <fullName evidence="3">DNA-binding protein</fullName>
    </submittedName>
</protein>
<name>A0A255YZK7_9PROT</name>
<evidence type="ECO:0000313" key="3">
    <source>
        <dbReference type="EMBL" id="OYQ34611.1"/>
    </source>
</evidence>
<feature type="compositionally biased region" description="Basic and acidic residues" evidence="1">
    <location>
        <begin position="71"/>
        <end position="83"/>
    </location>
</feature>
<keyword evidence="4" id="KW-1185">Reference proteome</keyword>
<dbReference type="RefSeq" id="WP_094456463.1">
    <property type="nucleotide sequence ID" value="NZ_NOXU01000028.1"/>
</dbReference>
<comment type="caution">
    <text evidence="3">The sequence shown here is derived from an EMBL/GenBank/DDBJ whole genome shotgun (WGS) entry which is preliminary data.</text>
</comment>
<proteinExistence type="predicted"/>
<evidence type="ECO:0000256" key="1">
    <source>
        <dbReference type="SAM" id="MobiDB-lite"/>
    </source>
</evidence>
<dbReference type="InterPro" id="IPR009061">
    <property type="entry name" value="DNA-bd_dom_put_sf"/>
</dbReference>
<dbReference type="AlphaFoldDB" id="A0A255YZK7"/>
<dbReference type="EMBL" id="NOXU01000028">
    <property type="protein sequence ID" value="OYQ34611.1"/>
    <property type="molecule type" value="Genomic_DNA"/>
</dbReference>
<dbReference type="Pfam" id="PF12728">
    <property type="entry name" value="HTH_17"/>
    <property type="match status" value="1"/>
</dbReference>
<keyword evidence="3" id="KW-0238">DNA-binding</keyword>
<dbReference type="GO" id="GO:0003677">
    <property type="term" value="F:DNA binding"/>
    <property type="evidence" value="ECO:0007669"/>
    <property type="project" value="UniProtKB-KW"/>
</dbReference>
<dbReference type="Gene3D" id="1.10.1660.10">
    <property type="match status" value="1"/>
</dbReference>
<dbReference type="InterPro" id="IPR041657">
    <property type="entry name" value="HTH_17"/>
</dbReference>
<dbReference type="InterPro" id="IPR010093">
    <property type="entry name" value="SinI_DNA-bd"/>
</dbReference>
<feature type="region of interest" description="Disordered" evidence="1">
    <location>
        <begin position="54"/>
        <end position="83"/>
    </location>
</feature>
<organism evidence="3 4">
    <name type="scientific">Niveispirillum lacus</name>
    <dbReference type="NCBI Taxonomy" id="1981099"/>
    <lineage>
        <taxon>Bacteria</taxon>
        <taxon>Pseudomonadati</taxon>
        <taxon>Pseudomonadota</taxon>
        <taxon>Alphaproteobacteria</taxon>
        <taxon>Rhodospirillales</taxon>
        <taxon>Azospirillaceae</taxon>
        <taxon>Niveispirillum</taxon>
    </lineage>
</organism>
<reference evidence="3 4" key="1">
    <citation type="submission" date="2017-07" db="EMBL/GenBank/DDBJ databases">
        <title>Niveispirillum cyanobacteriorum sp. nov., isolated from cyanobacterial aggregates in a eutrophic lake.</title>
        <authorList>
            <person name="Cai H."/>
        </authorList>
    </citation>
    <scope>NUCLEOTIDE SEQUENCE [LARGE SCALE GENOMIC DNA]</scope>
    <source>
        <strain evidence="4">TH1-14</strain>
    </source>
</reference>
<accession>A0A255YZK7</accession>